<organism evidence="3 4">
    <name type="scientific">Campylobacter pinnipediorum subsp. caledonicus</name>
    <dbReference type="NCBI Taxonomy" id="1874362"/>
    <lineage>
        <taxon>Bacteria</taxon>
        <taxon>Pseudomonadati</taxon>
        <taxon>Campylobacterota</taxon>
        <taxon>Epsilonproteobacteria</taxon>
        <taxon>Campylobacterales</taxon>
        <taxon>Campylobacteraceae</taxon>
        <taxon>Campylobacter</taxon>
    </lineage>
</organism>
<dbReference type="SUPFAM" id="SSF53448">
    <property type="entry name" value="Nucleotide-diphospho-sugar transferases"/>
    <property type="match status" value="1"/>
</dbReference>
<keyword evidence="3" id="KW-0808">Transferase</keyword>
<comment type="similarity">
    <text evidence="1">Belongs to the glycosyltransferase 2 family. WaaE/KdtX subfamily.</text>
</comment>
<reference evidence="4" key="1">
    <citation type="submission" date="2016-09" db="EMBL/GenBank/DDBJ databases">
        <title>Comparative genomics of the Campylobacter concisus group.</title>
        <authorList>
            <person name="Miller W.G."/>
            <person name="Yee E."/>
            <person name="Chapman M.H."/>
            <person name="Huynh S."/>
            <person name="Bono J.L."/>
            <person name="On S.L.W."/>
            <person name="StLeger J."/>
            <person name="Foster G."/>
            <person name="Parker C.T."/>
        </authorList>
    </citation>
    <scope>NUCLEOTIDE SEQUENCE [LARGE SCALE GENOMIC DNA]</scope>
    <source>
        <strain evidence="4">RM18021</strain>
    </source>
</reference>
<evidence type="ECO:0000259" key="2">
    <source>
        <dbReference type="Pfam" id="PF00535"/>
    </source>
</evidence>
<dbReference type="Gene3D" id="3.90.550.10">
    <property type="entry name" value="Spore Coat Polysaccharide Biosynthesis Protein SpsA, Chain A"/>
    <property type="match status" value="1"/>
</dbReference>
<dbReference type="PANTHER" id="PTHR43630:SF2">
    <property type="entry name" value="GLYCOSYLTRANSFERASE"/>
    <property type="match status" value="1"/>
</dbReference>
<dbReference type="InterPro" id="IPR001173">
    <property type="entry name" value="Glyco_trans_2-like"/>
</dbReference>
<dbReference type="EMBL" id="CP017258">
    <property type="protein sequence ID" value="AQW88185.1"/>
    <property type="molecule type" value="Genomic_DNA"/>
</dbReference>
<name>A0A1S6U925_9BACT</name>
<dbReference type="AlphaFoldDB" id="A0A1S6U925"/>
<dbReference type="CDD" id="cd02511">
    <property type="entry name" value="Beta4Glucosyltransferase"/>
    <property type="match status" value="1"/>
</dbReference>
<feature type="domain" description="Glycosyltransferase 2-like" evidence="2">
    <location>
        <begin position="4"/>
        <end position="105"/>
    </location>
</feature>
<dbReference type="Proteomes" id="UP000190868">
    <property type="component" value="Chromosome"/>
</dbReference>
<sequence length="235" mass="27897">MKISIVMLTFNSEKYLKKALKSIEFADEVVIIDNGSTDKTKQICSEFKNTKFIFQQWLGFGKQKSFGVNQAKNDWIFVLDSDEIFTKKLENEIKYLLQNPKFFAYKVARLNYFFDKPIKQMGLYPDHSVRFFNKNHANFNDKEVHESVVLFDDKNKIGVLKNHFLHYAYENIEQFINKQNRYSTLGAKKNRLKAIINPAWTFFKLFVLKGGFMAGWRGYVIAKIYSQYTFWKYIK</sequence>
<dbReference type="RefSeq" id="WP_078424710.1">
    <property type="nucleotide sequence ID" value="NZ_CP017258.1"/>
</dbReference>
<dbReference type="Pfam" id="PF00535">
    <property type="entry name" value="Glycos_transf_2"/>
    <property type="match status" value="1"/>
</dbReference>
<keyword evidence="4" id="KW-1185">Reference proteome</keyword>
<accession>A0A1S6U925</accession>
<proteinExistence type="inferred from homology"/>
<dbReference type="InterPro" id="IPR029044">
    <property type="entry name" value="Nucleotide-diphossugar_trans"/>
</dbReference>
<dbReference type="PANTHER" id="PTHR43630">
    <property type="entry name" value="POLY-BETA-1,6-N-ACETYL-D-GLUCOSAMINE SYNTHASE"/>
    <property type="match status" value="1"/>
</dbReference>
<evidence type="ECO:0000256" key="1">
    <source>
        <dbReference type="ARBA" id="ARBA00038494"/>
    </source>
</evidence>
<dbReference type="GO" id="GO:0016740">
    <property type="term" value="F:transferase activity"/>
    <property type="evidence" value="ECO:0007669"/>
    <property type="project" value="UniProtKB-KW"/>
</dbReference>
<gene>
    <name evidence="3" type="ORF">CPIN18021_1392</name>
</gene>
<evidence type="ECO:0000313" key="3">
    <source>
        <dbReference type="EMBL" id="AQW88185.1"/>
    </source>
</evidence>
<evidence type="ECO:0000313" key="4">
    <source>
        <dbReference type="Proteomes" id="UP000190868"/>
    </source>
</evidence>
<protein>
    <submittedName>
        <fullName evidence="3">Glycosyltransferase, family 2</fullName>
    </submittedName>
</protein>